<dbReference type="GO" id="GO:0016168">
    <property type="term" value="F:chlorophyll binding"/>
    <property type="evidence" value="ECO:0007669"/>
    <property type="project" value="UniProtKB-KW"/>
</dbReference>
<keyword evidence="5" id="KW-0157">Chromophore</keyword>
<proteinExistence type="predicted"/>
<evidence type="ECO:0000256" key="4">
    <source>
        <dbReference type="ARBA" id="ARBA00022640"/>
    </source>
</evidence>
<evidence type="ECO:0008006" key="8">
    <source>
        <dbReference type="Google" id="ProtNLM"/>
    </source>
</evidence>
<dbReference type="InterPro" id="IPR022796">
    <property type="entry name" value="Chloroa_b-bind"/>
</dbReference>
<dbReference type="GO" id="GO:0009507">
    <property type="term" value="C:chloroplast"/>
    <property type="evidence" value="ECO:0007669"/>
    <property type="project" value="UniProtKB-SubCell"/>
</dbReference>
<feature type="binding site" evidence="5">
    <location>
        <position position="187"/>
    </location>
    <ligand>
        <name>chlorophyll a</name>
        <dbReference type="ChEBI" id="CHEBI:58416"/>
        <label>1</label>
    </ligand>
</feature>
<feature type="binding site" evidence="5">
    <location>
        <position position="75"/>
    </location>
    <ligand>
        <name>chlorophyll a</name>
        <dbReference type="ChEBI" id="CHEBI:58416"/>
        <label>1</label>
    </ligand>
</feature>
<protein>
    <recommendedName>
        <fullName evidence="8">Plastid light harvesting protein</fullName>
    </recommendedName>
</protein>
<name>A0A7S0XZU9_HEMAN</name>
<dbReference type="GO" id="GO:0016020">
    <property type="term" value="C:membrane"/>
    <property type="evidence" value="ECO:0007669"/>
    <property type="project" value="InterPro"/>
</dbReference>
<keyword evidence="2" id="KW-0150">Chloroplast</keyword>
<feature type="binding site" evidence="5">
    <location>
        <position position="184"/>
    </location>
    <ligand>
        <name>chlorophyll a</name>
        <dbReference type="ChEBI" id="CHEBI:58416"/>
        <label>1</label>
    </ligand>
</feature>
<dbReference type="Gene3D" id="1.10.3460.10">
    <property type="entry name" value="Chlorophyll a/b binding protein domain"/>
    <property type="match status" value="1"/>
</dbReference>
<dbReference type="InterPro" id="IPR001344">
    <property type="entry name" value="Chloro_AB-bd_pln"/>
</dbReference>
<dbReference type="GO" id="GO:0009765">
    <property type="term" value="P:photosynthesis, light harvesting"/>
    <property type="evidence" value="ECO:0007669"/>
    <property type="project" value="InterPro"/>
</dbReference>
<feature type="chain" id="PRO_5031142849" description="Plastid light harvesting protein" evidence="6">
    <location>
        <begin position="17"/>
        <end position="218"/>
    </location>
</feature>
<accession>A0A7S0XZU9</accession>
<feature type="binding site" evidence="5">
    <location>
        <position position="183"/>
    </location>
    <ligand>
        <name>chlorophyll a</name>
        <dbReference type="ChEBI" id="CHEBI:58416"/>
        <label>1</label>
    </ligand>
</feature>
<dbReference type="EMBL" id="HBFK01026462">
    <property type="protein sequence ID" value="CAD8749638.1"/>
    <property type="molecule type" value="Transcribed_RNA"/>
</dbReference>
<evidence type="ECO:0000313" key="7">
    <source>
        <dbReference type="EMBL" id="CAD8749638.1"/>
    </source>
</evidence>
<keyword evidence="5" id="KW-0148">Chlorophyll</keyword>
<organism evidence="7">
    <name type="scientific">Hemiselmis andersenii</name>
    <name type="common">Cryptophyte alga</name>
    <dbReference type="NCBI Taxonomy" id="464988"/>
    <lineage>
        <taxon>Eukaryota</taxon>
        <taxon>Cryptophyceae</taxon>
        <taxon>Cryptomonadales</taxon>
        <taxon>Hemiselmidaceae</taxon>
        <taxon>Hemiselmis</taxon>
    </lineage>
</organism>
<evidence type="ECO:0000256" key="6">
    <source>
        <dbReference type="SAM" id="SignalP"/>
    </source>
</evidence>
<feature type="binding site" description="axial binding residue" evidence="5">
    <location>
        <position position="92"/>
    </location>
    <ligand>
        <name>chlorophyll b</name>
        <dbReference type="ChEBI" id="CHEBI:61721"/>
        <label>1</label>
    </ligand>
    <ligandPart>
        <name>Mg</name>
        <dbReference type="ChEBI" id="CHEBI:25107"/>
    </ligandPart>
</feature>
<evidence type="ECO:0000256" key="3">
    <source>
        <dbReference type="ARBA" id="ARBA00022531"/>
    </source>
</evidence>
<comment type="subcellular location">
    <subcellularLocation>
        <location evidence="1">Plastid</location>
        <location evidence="1">Chloroplast</location>
    </subcellularLocation>
</comment>
<feature type="signal peptide" evidence="6">
    <location>
        <begin position="1"/>
        <end position="16"/>
    </location>
</feature>
<keyword evidence="4" id="KW-0934">Plastid</keyword>
<evidence type="ECO:0000256" key="2">
    <source>
        <dbReference type="ARBA" id="ARBA00022528"/>
    </source>
</evidence>
<reference evidence="7" key="1">
    <citation type="submission" date="2021-01" db="EMBL/GenBank/DDBJ databases">
        <authorList>
            <person name="Corre E."/>
            <person name="Pelletier E."/>
            <person name="Niang G."/>
            <person name="Scheremetjew M."/>
            <person name="Finn R."/>
            <person name="Kale V."/>
            <person name="Holt S."/>
            <person name="Cochrane G."/>
            <person name="Meng A."/>
            <person name="Brown T."/>
            <person name="Cohen L."/>
        </authorList>
    </citation>
    <scope>NUCLEOTIDE SEQUENCE</scope>
    <source>
        <strain evidence="7">CCMP441</strain>
    </source>
</reference>
<dbReference type="SUPFAM" id="SSF103511">
    <property type="entry name" value="Chlorophyll a-b binding protein"/>
    <property type="match status" value="1"/>
</dbReference>
<feature type="binding site" description="axial binding residue" evidence="5">
    <location>
        <position position="156"/>
    </location>
    <ligand>
        <name>chlorophyll b</name>
        <dbReference type="ChEBI" id="CHEBI:61721"/>
        <label>2</label>
    </ligand>
    <ligandPart>
        <name>Mg</name>
        <dbReference type="ChEBI" id="CHEBI:25107"/>
    </ligandPart>
</feature>
<dbReference type="AlphaFoldDB" id="A0A7S0XZU9"/>
<feature type="binding site" evidence="5">
    <location>
        <position position="87"/>
    </location>
    <ligand>
        <name>chlorophyll a</name>
        <dbReference type="ChEBI" id="CHEBI:58416"/>
        <label>1</label>
    </ligand>
</feature>
<keyword evidence="3" id="KW-0602">Photosynthesis</keyword>
<dbReference type="PANTHER" id="PTHR21649">
    <property type="entry name" value="CHLOROPHYLL A/B BINDING PROTEIN"/>
    <property type="match status" value="1"/>
</dbReference>
<feature type="binding site" evidence="5">
    <location>
        <position position="189"/>
    </location>
    <ligand>
        <name>chlorophyll a</name>
        <dbReference type="ChEBI" id="CHEBI:58416"/>
        <label>1</label>
    </ligand>
</feature>
<keyword evidence="6" id="KW-0732">Signal</keyword>
<dbReference type="Pfam" id="PF00504">
    <property type="entry name" value="Chloroa_b-bind"/>
    <property type="match status" value="1"/>
</dbReference>
<evidence type="ECO:0000256" key="5">
    <source>
        <dbReference type="PIRSR" id="PIRSR601344-1"/>
    </source>
</evidence>
<gene>
    <name evidence="7" type="ORF">HAND1043_LOCUS16137</name>
</gene>
<sequence length="218" mass="22883">MLRQIIALCAAASAAAFAPGAGVLPKAGVRAATATSPRMAVFPGSFSDSVPFLKQPTNLDGTLVGDVGFDPLGFSNVADIKFLREAEIKHGRVAMLAAAGAIFQDLATDPGYTAMAGGAKMTALHDVMVEKGVMGQLLFWISFAELFGTIALFDTLEGKRAPGDFKFDPMGMGKKDMASMQLKEIKNGRLAMMGIGGMTHGYFITGKGPLELLGNFNN</sequence>
<evidence type="ECO:0000256" key="1">
    <source>
        <dbReference type="ARBA" id="ARBA00004229"/>
    </source>
</evidence>
<feature type="binding site" evidence="5">
    <location>
        <position position="90"/>
    </location>
    <ligand>
        <name>chlorophyll a</name>
        <dbReference type="ChEBI" id="CHEBI:58416"/>
        <label>1</label>
    </ligand>
</feature>